<dbReference type="Gene3D" id="1.10.555.10">
    <property type="entry name" value="Rho GTPase activation protein"/>
    <property type="match status" value="1"/>
</dbReference>
<feature type="region of interest" description="Disordered" evidence="1">
    <location>
        <begin position="1390"/>
        <end position="1413"/>
    </location>
</feature>
<dbReference type="PROSITE" id="PS50238">
    <property type="entry name" value="RHOGAP"/>
    <property type="match status" value="1"/>
</dbReference>
<sequence>MDPTSALYDTGTGTLPVRFIRKRAYASARHPGRYDQAKLLTSVNAVSTTTTTTSTTTVTANHTGSLTNTSPCQLLPAVSVSHKHPISNNIIEPKIIHLPRRRSSGGQTSRPNNSKDKFYLHGVDNNDVFGKQSSQADIDIGKNVSNLHHLNIPYSSPKDDSSIQSHGAYQDQSNSTTSSHATSSNKTGLLSSRLWASFDQDHNESVSELWTRAGEVYHMLEQESQRLANRQIAVATTSKYRHHPRTWANNYQPITYCPSVLSDNNASKNVEFSSQLSPYSSPVVTSCHKDRLSTKVGHYSSQCAESTRDATATNNPTTKRLQFRSLCSGLRPHRSESNILCDISGSFLSRQCYCKILAIGGSDNKSYAWKPYYMCVSGTEVKFIKASSAFYGAGRTNKTSKHVNEIIYPRNTSLSNLRCISSSKTLNECKSHDELTNDDFTSYYYPSNNSETADSTPNSLEVDKLCISSLATASYNGSCIVLPIPGLIWRSEQLPTTFPNWFPLGSSSSNISNQPTTSRTFGGVGSSSNNNNNNGIHPDWMDPHYSGLSQSSQQILSDLNNCYQLNTTDPQNNHNTEDENCRSKFRCYRFAHIVAGVELLFVFPDENAAMTCLKMCQLSGGRDYDCIERLERCPHQNDTTMTTYRKKSSSNPYEIVLLKLSTTHHKLSLSEIPVKSNQINRHSFSLEENSRRVPLANNDDVEDDHGGDIVADNIQHAPDSINKNVFVQPSSISAAYSSPYCLLKDRRHRRYVINQSLMNSDVSVDCENMVSVKNPVNKFSKSLDAQKFWSRTQDKGDLGETQPDNTELMIVDTFGNQSQTPDVIPIASKDNSNNVDDKSHSINSVRTNKILRGFKQWLHRPVGGVHNHFTTTATTTTINSSISSSTISSISCPAVCSMQVPSVTKCMTTHVVMSNVTTISTTGSANINSRSLIGHQNVNNCNSLEFSTANEASHPESPNSDHKVGSLTVDLPPNMTDLDTPGPIFGAPLESQLESPDYPCVPVLLQAIVIALEIHGLTLPGLYRKPGRHRTIAQFVSSSNSHPEDVRMILSLDAWREPNALCGLFKHFLRRLPIGIFSISSWEPLFCLVPEITNPSDTKQLAYLLLSIRVQLKKIAFDAFDITTLNAMPIDVHYNPSSPNDSSIEYHPFQFTGLNFTSSSGSDLLKSSISSPISPQISHLQSKEVNKSKKEKFMVSKHSFCVWRWATLCYIINHITRVVSYEHRNSVSYQCIAICFGPVFFGNSSRLSKLNEVLEHLFRHWNWLIDGLPLITKDTIQHIDLNTFSYSAIMNEPTLQDAILYLSTKSKYSNKKPILHDSSNNSYTQQPELINNSFCVQDKLTDDIFVQQSSDQEQFKSHPNLNIERFNNEDELNKEVMKNVQSLWLRALDKTNSQPHKHSNQMKKKSSSHTKLVHSKTLYHTTSTVPKKTTEMINGRKGGRRLTVDVLNPSPLPSTYDYYCISPPHLLSTKDKDDIVRLTNIKDISSRSTSRHPPTSQCDVVVRRPVIPVTTHTTSTIS</sequence>
<feature type="compositionally biased region" description="Low complexity" evidence="1">
    <location>
        <begin position="526"/>
        <end position="535"/>
    </location>
</feature>
<feature type="domain" description="Rho-GAP" evidence="2">
    <location>
        <begin position="987"/>
        <end position="1265"/>
    </location>
</feature>
<feature type="region of interest" description="Disordered" evidence="1">
    <location>
        <begin position="94"/>
        <end position="119"/>
    </location>
</feature>
<feature type="region of interest" description="Disordered" evidence="1">
    <location>
        <begin position="151"/>
        <end position="184"/>
    </location>
</feature>
<accession>A0A4Z2CXJ2</accession>
<evidence type="ECO:0000313" key="3">
    <source>
        <dbReference type="EMBL" id="TNN08976.1"/>
    </source>
</evidence>
<proteinExistence type="predicted"/>
<dbReference type="OrthoDB" id="3183924at2759"/>
<evidence type="ECO:0000313" key="4">
    <source>
        <dbReference type="Proteomes" id="UP000311919"/>
    </source>
</evidence>
<dbReference type="SMART" id="SM00324">
    <property type="entry name" value="RhoGAP"/>
    <property type="match status" value="1"/>
</dbReference>
<dbReference type="GO" id="GO:0007165">
    <property type="term" value="P:signal transduction"/>
    <property type="evidence" value="ECO:0007669"/>
    <property type="project" value="InterPro"/>
</dbReference>
<evidence type="ECO:0000256" key="1">
    <source>
        <dbReference type="SAM" id="MobiDB-lite"/>
    </source>
</evidence>
<comment type="caution">
    <text evidence="3">The sequence shown here is derived from an EMBL/GenBank/DDBJ whole genome shotgun (WGS) entry which is preliminary data.</text>
</comment>
<feature type="compositionally biased region" description="Basic residues" evidence="1">
    <location>
        <begin position="1395"/>
        <end position="1413"/>
    </location>
</feature>
<organism evidence="3 4">
    <name type="scientific">Schistosoma japonicum</name>
    <name type="common">Blood fluke</name>
    <dbReference type="NCBI Taxonomy" id="6182"/>
    <lineage>
        <taxon>Eukaryota</taxon>
        <taxon>Metazoa</taxon>
        <taxon>Spiralia</taxon>
        <taxon>Lophotrochozoa</taxon>
        <taxon>Platyhelminthes</taxon>
        <taxon>Trematoda</taxon>
        <taxon>Digenea</taxon>
        <taxon>Strigeidida</taxon>
        <taxon>Schistosomatoidea</taxon>
        <taxon>Schistosomatidae</taxon>
        <taxon>Schistosoma</taxon>
    </lineage>
</organism>
<gene>
    <name evidence="3" type="ORF">EWB00_006678</name>
</gene>
<dbReference type="InterPro" id="IPR000198">
    <property type="entry name" value="RhoGAP_dom"/>
</dbReference>
<dbReference type="SUPFAM" id="SSF48350">
    <property type="entry name" value="GTPase activation domain, GAP"/>
    <property type="match status" value="1"/>
</dbReference>
<name>A0A4Z2CXJ2_SCHJA</name>
<keyword evidence="4" id="KW-1185">Reference proteome</keyword>
<feature type="compositionally biased region" description="Low complexity" evidence="1">
    <location>
        <begin position="173"/>
        <end position="184"/>
    </location>
</feature>
<feature type="region of interest" description="Disordered" evidence="1">
    <location>
        <begin position="513"/>
        <end position="541"/>
    </location>
</feature>
<feature type="compositionally biased region" description="Polar residues" evidence="1">
    <location>
        <begin position="162"/>
        <end position="172"/>
    </location>
</feature>
<evidence type="ECO:0000259" key="2">
    <source>
        <dbReference type="PROSITE" id="PS50238"/>
    </source>
</evidence>
<dbReference type="Pfam" id="PF00620">
    <property type="entry name" value="RhoGAP"/>
    <property type="match status" value="1"/>
</dbReference>
<dbReference type="EMBL" id="SKCS01000401">
    <property type="protein sequence ID" value="TNN08976.1"/>
    <property type="molecule type" value="Genomic_DNA"/>
</dbReference>
<dbReference type="InterPro" id="IPR008936">
    <property type="entry name" value="Rho_GTPase_activation_prot"/>
</dbReference>
<dbReference type="STRING" id="6182.A0A4Z2CXJ2"/>
<protein>
    <submittedName>
        <fullName evidence="3">Rho GTPase activating 21</fullName>
    </submittedName>
</protein>
<dbReference type="Proteomes" id="UP000311919">
    <property type="component" value="Unassembled WGS sequence"/>
</dbReference>
<reference evidence="3 4" key="1">
    <citation type="submission" date="2019-03" db="EMBL/GenBank/DDBJ databases">
        <title>An improved genome assembly of the fluke Schistosoma japonicum.</title>
        <authorList>
            <person name="Hu W."/>
            <person name="Luo F."/>
            <person name="Yin M."/>
            <person name="Mo X."/>
            <person name="Sun C."/>
            <person name="Wu Q."/>
            <person name="Zhu B."/>
            <person name="Xiang M."/>
            <person name="Wang J."/>
            <person name="Wang Y."/>
            <person name="Zhang T."/>
            <person name="Xu B."/>
            <person name="Zheng H."/>
            <person name="Feng Z."/>
        </authorList>
    </citation>
    <scope>NUCLEOTIDE SEQUENCE [LARGE SCALE GENOMIC DNA]</scope>
    <source>
        <strain evidence="3">HuSjv2</strain>
        <tissue evidence="3">Worms</tissue>
    </source>
</reference>